<evidence type="ECO:0000313" key="1">
    <source>
        <dbReference type="EMBL" id="SVB02459.1"/>
    </source>
</evidence>
<organism evidence="1">
    <name type="scientific">marine metagenome</name>
    <dbReference type="NCBI Taxonomy" id="408172"/>
    <lineage>
        <taxon>unclassified sequences</taxon>
        <taxon>metagenomes</taxon>
        <taxon>ecological metagenomes</taxon>
    </lineage>
</organism>
<reference evidence="1" key="1">
    <citation type="submission" date="2018-05" db="EMBL/GenBank/DDBJ databases">
        <authorList>
            <person name="Lanie J.A."/>
            <person name="Ng W.-L."/>
            <person name="Kazmierczak K.M."/>
            <person name="Andrzejewski T.M."/>
            <person name="Davidsen T.M."/>
            <person name="Wayne K.J."/>
            <person name="Tettelin H."/>
            <person name="Glass J.I."/>
            <person name="Rusch D."/>
            <person name="Podicherti R."/>
            <person name="Tsui H.-C.T."/>
            <person name="Winkler M.E."/>
        </authorList>
    </citation>
    <scope>NUCLEOTIDE SEQUENCE</scope>
</reference>
<protein>
    <submittedName>
        <fullName evidence="1">Uncharacterized protein</fullName>
    </submittedName>
</protein>
<dbReference type="EMBL" id="UINC01025934">
    <property type="protein sequence ID" value="SVB02459.1"/>
    <property type="molecule type" value="Genomic_DNA"/>
</dbReference>
<proteinExistence type="predicted"/>
<dbReference type="AlphaFoldDB" id="A0A382AM53"/>
<accession>A0A382AM53</accession>
<gene>
    <name evidence="1" type="ORF">METZ01_LOCUS155313</name>
</gene>
<name>A0A382AM53_9ZZZZ</name>
<sequence length="93" mass="10463">MFASFLQGDTIYLKDGSEMTGRMHGFASKGKLVVFEKEGGEMMKIRSRKVDRIVDNDGDIIFRPSKMLGMGLKKKLIITLMSGIVIILVFEVF</sequence>